<evidence type="ECO:0000313" key="5">
    <source>
        <dbReference type="Proteomes" id="UP001163823"/>
    </source>
</evidence>
<dbReference type="CDD" id="cd04623">
    <property type="entry name" value="CBS_pair_bac_euk"/>
    <property type="match status" value="1"/>
</dbReference>
<dbReference type="Pfam" id="PF00571">
    <property type="entry name" value="CBS"/>
    <property type="match status" value="2"/>
</dbReference>
<name>A0AAD7LIK8_QUISA</name>
<proteinExistence type="predicted"/>
<dbReference type="InterPro" id="IPR046342">
    <property type="entry name" value="CBS_dom_sf"/>
</dbReference>
<dbReference type="KEGG" id="qsa:O6P43_018587"/>
<dbReference type="SMART" id="SM00116">
    <property type="entry name" value="CBS"/>
    <property type="match status" value="2"/>
</dbReference>
<reference evidence="4" key="1">
    <citation type="journal article" date="2023" name="Science">
        <title>Elucidation of the pathway for biosynthesis of saponin adjuvants from the soapbark tree.</title>
        <authorList>
            <person name="Reed J."/>
            <person name="Orme A."/>
            <person name="El-Demerdash A."/>
            <person name="Owen C."/>
            <person name="Martin L.B.B."/>
            <person name="Misra R.C."/>
            <person name="Kikuchi S."/>
            <person name="Rejzek M."/>
            <person name="Martin A.C."/>
            <person name="Harkess A."/>
            <person name="Leebens-Mack J."/>
            <person name="Louveau T."/>
            <person name="Stephenson M.J."/>
            <person name="Osbourn A."/>
        </authorList>
    </citation>
    <scope>NUCLEOTIDE SEQUENCE</scope>
    <source>
        <strain evidence="4">S10</strain>
    </source>
</reference>
<dbReference type="SUPFAM" id="SSF54631">
    <property type="entry name" value="CBS-domain pair"/>
    <property type="match status" value="1"/>
</dbReference>
<gene>
    <name evidence="4" type="ORF">O6P43_018587</name>
</gene>
<protein>
    <submittedName>
        <fullName evidence="4">CBS domain-containing protein CBSX3, mitochondrial</fullName>
    </submittedName>
</protein>
<evidence type="ECO:0000259" key="3">
    <source>
        <dbReference type="PROSITE" id="PS51371"/>
    </source>
</evidence>
<feature type="domain" description="CBS" evidence="3">
    <location>
        <begin position="86"/>
        <end position="152"/>
    </location>
</feature>
<evidence type="ECO:0000256" key="1">
    <source>
        <dbReference type="ARBA" id="ARBA00023122"/>
    </source>
</evidence>
<keyword evidence="1 2" id="KW-0129">CBS domain</keyword>
<organism evidence="4 5">
    <name type="scientific">Quillaja saponaria</name>
    <name type="common">Soap bark tree</name>
    <dbReference type="NCBI Taxonomy" id="32244"/>
    <lineage>
        <taxon>Eukaryota</taxon>
        <taxon>Viridiplantae</taxon>
        <taxon>Streptophyta</taxon>
        <taxon>Embryophyta</taxon>
        <taxon>Tracheophyta</taxon>
        <taxon>Spermatophyta</taxon>
        <taxon>Magnoliopsida</taxon>
        <taxon>eudicotyledons</taxon>
        <taxon>Gunneridae</taxon>
        <taxon>Pentapetalae</taxon>
        <taxon>rosids</taxon>
        <taxon>fabids</taxon>
        <taxon>Fabales</taxon>
        <taxon>Quillajaceae</taxon>
        <taxon>Quillaja</taxon>
    </lineage>
</organism>
<dbReference type="Proteomes" id="UP001163823">
    <property type="component" value="Chromosome 8"/>
</dbReference>
<dbReference type="InterPro" id="IPR044725">
    <property type="entry name" value="CBSX3_CBS_dom"/>
</dbReference>
<evidence type="ECO:0000313" key="4">
    <source>
        <dbReference type="EMBL" id="KAJ7957760.1"/>
    </source>
</evidence>
<accession>A0AAD7LIK8</accession>
<dbReference type="PROSITE" id="PS51371">
    <property type="entry name" value="CBS"/>
    <property type="match status" value="2"/>
</dbReference>
<dbReference type="InterPro" id="IPR051257">
    <property type="entry name" value="Diverse_CBS-Domain"/>
</dbReference>
<sequence>MLGHYQNFLNLPPSSKLSYQLPRKMQEITRGLGFCKDILKPGILQQYHRKGTTQMKKICWRFGCVTSSPTVQKKGLENVTVAEVLMTKGEEKVGSWLWCRVDDPVTVAVKNMANNNIGSLVVLKPGEQNYIAGIFTERDYMRKVVAQGRSPIYTRVGEIMTDENKLITVTSDTNILQAMKLMTEKQIRHVPVIDGKIVGMISIVDVVRAVVEQQKGELKQLNDYIKGEYYEDYSHNVLLQQQNGKLK</sequence>
<dbReference type="EMBL" id="JARAOO010000008">
    <property type="protein sequence ID" value="KAJ7957760.1"/>
    <property type="molecule type" value="Genomic_DNA"/>
</dbReference>
<evidence type="ECO:0000256" key="2">
    <source>
        <dbReference type="PROSITE-ProRule" id="PRU00703"/>
    </source>
</evidence>
<dbReference type="PANTHER" id="PTHR43080">
    <property type="entry name" value="CBS DOMAIN-CONTAINING PROTEIN CBSX3, MITOCHONDRIAL"/>
    <property type="match status" value="1"/>
</dbReference>
<dbReference type="InterPro" id="IPR000644">
    <property type="entry name" value="CBS_dom"/>
</dbReference>
<comment type="caution">
    <text evidence="4">The sequence shown here is derived from an EMBL/GenBank/DDBJ whole genome shotgun (WGS) entry which is preliminary data.</text>
</comment>
<keyword evidence="5" id="KW-1185">Reference proteome</keyword>
<feature type="domain" description="CBS" evidence="3">
    <location>
        <begin position="160"/>
        <end position="218"/>
    </location>
</feature>
<dbReference type="PANTHER" id="PTHR43080:SF12">
    <property type="entry name" value="CYSTATHIONINE BETA-SYNTHASE (CBS) FAMILY PROTEIN"/>
    <property type="match status" value="1"/>
</dbReference>
<dbReference type="AlphaFoldDB" id="A0AAD7LIK8"/>
<dbReference type="Gene3D" id="3.10.580.10">
    <property type="entry name" value="CBS-domain"/>
    <property type="match status" value="1"/>
</dbReference>